<dbReference type="Gene3D" id="3.10.350.10">
    <property type="entry name" value="LysM domain"/>
    <property type="match status" value="1"/>
</dbReference>
<keyword evidence="1" id="KW-0472">Membrane</keyword>
<dbReference type="InterPro" id="IPR018392">
    <property type="entry name" value="LysM"/>
</dbReference>
<evidence type="ECO:0000313" key="4">
    <source>
        <dbReference type="Proteomes" id="UP001198151"/>
    </source>
</evidence>
<dbReference type="EMBL" id="JAJEQX010000002">
    <property type="protein sequence ID" value="MCC2253164.1"/>
    <property type="molecule type" value="Genomic_DNA"/>
</dbReference>
<dbReference type="PROSITE" id="PS51782">
    <property type="entry name" value="LYSM"/>
    <property type="match status" value="1"/>
</dbReference>
<organism evidence="3 4">
    <name type="scientific">Ruminococcus turbiniformis</name>
    <dbReference type="NCBI Taxonomy" id="2881258"/>
    <lineage>
        <taxon>Bacteria</taxon>
        <taxon>Bacillati</taxon>
        <taxon>Bacillota</taxon>
        <taxon>Clostridia</taxon>
        <taxon>Eubacteriales</taxon>
        <taxon>Oscillospiraceae</taxon>
        <taxon>Ruminococcus</taxon>
    </lineage>
</organism>
<proteinExistence type="predicted"/>
<keyword evidence="1" id="KW-0812">Transmembrane</keyword>
<dbReference type="RefSeq" id="WP_227706322.1">
    <property type="nucleotide sequence ID" value="NZ_JAJEQX010000002.1"/>
</dbReference>
<dbReference type="CDD" id="cd00118">
    <property type="entry name" value="LysM"/>
    <property type="match status" value="1"/>
</dbReference>
<feature type="transmembrane region" description="Helical" evidence="1">
    <location>
        <begin position="35"/>
        <end position="54"/>
    </location>
</feature>
<feature type="domain" description="LysM" evidence="2">
    <location>
        <begin position="71"/>
        <end position="133"/>
    </location>
</feature>
<keyword evidence="4" id="KW-1185">Reference proteome</keyword>
<dbReference type="InterPro" id="IPR036779">
    <property type="entry name" value="LysM_dom_sf"/>
</dbReference>
<sequence>MRNRRDMRREVTGTRYSSTERAVSRTHVTRSFRRIFAGMFLVLCACLSFGAFLVHAQGKNSGFASEYTCYTSIVIQPGDSLWSISKKALTASPEESGAAVTVTDADITEYTAFLMDINDLASDQIHAGQNLIVAYRE</sequence>
<comment type="caution">
    <text evidence="3">The sequence shown here is derived from an EMBL/GenBank/DDBJ whole genome shotgun (WGS) entry which is preliminary data.</text>
</comment>
<keyword evidence="1" id="KW-1133">Transmembrane helix</keyword>
<evidence type="ECO:0000259" key="2">
    <source>
        <dbReference type="PROSITE" id="PS51782"/>
    </source>
</evidence>
<name>A0ABS8FUH0_9FIRM</name>
<dbReference type="Pfam" id="PF01476">
    <property type="entry name" value="LysM"/>
    <property type="match status" value="2"/>
</dbReference>
<dbReference type="Proteomes" id="UP001198151">
    <property type="component" value="Unassembled WGS sequence"/>
</dbReference>
<gene>
    <name evidence="3" type="ORF">LKD70_01690</name>
</gene>
<reference evidence="3 4" key="1">
    <citation type="submission" date="2021-10" db="EMBL/GenBank/DDBJ databases">
        <title>Anaerobic single-cell dispensing facilitates the cultivation of human gut bacteria.</title>
        <authorList>
            <person name="Afrizal A."/>
        </authorList>
    </citation>
    <scope>NUCLEOTIDE SEQUENCE [LARGE SCALE GENOMIC DNA]</scope>
    <source>
        <strain evidence="3 4">CLA-AA-H200</strain>
    </source>
</reference>
<evidence type="ECO:0000313" key="3">
    <source>
        <dbReference type="EMBL" id="MCC2253164.1"/>
    </source>
</evidence>
<accession>A0ABS8FUH0</accession>
<protein>
    <submittedName>
        <fullName evidence="3">LysM peptidoglycan-binding domain-containing protein</fullName>
    </submittedName>
</protein>
<evidence type="ECO:0000256" key="1">
    <source>
        <dbReference type="SAM" id="Phobius"/>
    </source>
</evidence>